<dbReference type="STRING" id="1291052.FC18_GL001841"/>
<proteinExistence type="predicted"/>
<dbReference type="EMBL" id="AYYO01000040">
    <property type="protein sequence ID" value="KRM54939.1"/>
    <property type="molecule type" value="Genomic_DNA"/>
</dbReference>
<organism evidence="2 3">
    <name type="scientific">Lacticaseibacillus sharpeae JCM 1186 = DSM 20505</name>
    <dbReference type="NCBI Taxonomy" id="1291052"/>
    <lineage>
        <taxon>Bacteria</taxon>
        <taxon>Bacillati</taxon>
        <taxon>Bacillota</taxon>
        <taxon>Bacilli</taxon>
        <taxon>Lactobacillales</taxon>
        <taxon>Lactobacillaceae</taxon>
        <taxon>Lacticaseibacillus</taxon>
    </lineage>
</organism>
<comment type="caution">
    <text evidence="2">The sequence shown here is derived from an EMBL/GenBank/DDBJ whole genome shotgun (WGS) entry which is preliminary data.</text>
</comment>
<reference evidence="2 3" key="1">
    <citation type="journal article" date="2015" name="Genome Announc.">
        <title>Expanding the biotechnology potential of lactobacilli through comparative genomics of 213 strains and associated genera.</title>
        <authorList>
            <person name="Sun Z."/>
            <person name="Harris H.M."/>
            <person name="McCann A."/>
            <person name="Guo C."/>
            <person name="Argimon S."/>
            <person name="Zhang W."/>
            <person name="Yang X."/>
            <person name="Jeffery I.B."/>
            <person name="Cooney J.C."/>
            <person name="Kagawa T.F."/>
            <person name="Liu W."/>
            <person name="Song Y."/>
            <person name="Salvetti E."/>
            <person name="Wrobel A."/>
            <person name="Rasinkangas P."/>
            <person name="Parkhill J."/>
            <person name="Rea M.C."/>
            <person name="O'Sullivan O."/>
            <person name="Ritari J."/>
            <person name="Douillard F.P."/>
            <person name="Paul Ross R."/>
            <person name="Yang R."/>
            <person name="Briner A.E."/>
            <person name="Felis G.E."/>
            <person name="de Vos W.M."/>
            <person name="Barrangou R."/>
            <person name="Klaenhammer T.R."/>
            <person name="Caufield P.W."/>
            <person name="Cui Y."/>
            <person name="Zhang H."/>
            <person name="O'Toole P.W."/>
        </authorList>
    </citation>
    <scope>NUCLEOTIDE SEQUENCE [LARGE SCALE GENOMIC DNA]</scope>
    <source>
        <strain evidence="2 3">DSM 20505</strain>
    </source>
</reference>
<dbReference type="Proteomes" id="UP000051679">
    <property type="component" value="Unassembled WGS sequence"/>
</dbReference>
<evidence type="ECO:0000313" key="2">
    <source>
        <dbReference type="EMBL" id="KRM54939.1"/>
    </source>
</evidence>
<protein>
    <submittedName>
        <fullName evidence="2">Uncharacterized protein</fullName>
    </submittedName>
</protein>
<evidence type="ECO:0000256" key="1">
    <source>
        <dbReference type="SAM" id="MobiDB-lite"/>
    </source>
</evidence>
<name>A0A0R1ZSF5_9LACO</name>
<dbReference type="AlphaFoldDB" id="A0A0R1ZSF5"/>
<dbReference type="PATRIC" id="fig|1291052.5.peg.1901"/>
<feature type="region of interest" description="Disordered" evidence="1">
    <location>
        <begin position="105"/>
        <end position="124"/>
    </location>
</feature>
<sequence>MYELTKKRRVSDAVAKVFPESVLKNIWDIVTLMAKNKALVTSPVAIVFADDFTYDEFYAMLLQGEAAQGQEFPIAYSGDKPFLGHGYILIIKDRPRTVTIEFSEVNDMGDNPEAEEEAAVDEDK</sequence>
<evidence type="ECO:0000313" key="3">
    <source>
        <dbReference type="Proteomes" id="UP000051679"/>
    </source>
</evidence>
<dbReference type="RefSeq" id="WP_054680303.1">
    <property type="nucleotide sequence ID" value="NZ_AYYO01000040.1"/>
</dbReference>
<keyword evidence="3" id="KW-1185">Reference proteome</keyword>
<gene>
    <name evidence="2" type="ORF">FC18_GL001841</name>
</gene>
<feature type="compositionally biased region" description="Acidic residues" evidence="1">
    <location>
        <begin position="110"/>
        <end position="124"/>
    </location>
</feature>
<accession>A0A0R1ZSF5</accession>